<dbReference type="Gene3D" id="3.30.70.270">
    <property type="match status" value="1"/>
</dbReference>
<evidence type="ECO:0000313" key="3">
    <source>
        <dbReference type="RefSeq" id="XP_013910141.1"/>
    </source>
</evidence>
<feature type="compositionally biased region" description="Basic residues" evidence="1">
    <location>
        <begin position="221"/>
        <end position="230"/>
    </location>
</feature>
<keyword evidence="2" id="KW-1185">Reference proteome</keyword>
<dbReference type="AlphaFoldDB" id="A0A6I9X7A7"/>
<accession>A0A6I9X7A7</accession>
<evidence type="ECO:0000313" key="2">
    <source>
        <dbReference type="Proteomes" id="UP000504617"/>
    </source>
</evidence>
<dbReference type="OrthoDB" id="9047497at2759"/>
<organism evidence="2 3">
    <name type="scientific">Thamnophis sirtalis</name>
    <dbReference type="NCBI Taxonomy" id="35019"/>
    <lineage>
        <taxon>Eukaryota</taxon>
        <taxon>Metazoa</taxon>
        <taxon>Chordata</taxon>
        <taxon>Craniata</taxon>
        <taxon>Vertebrata</taxon>
        <taxon>Euteleostomi</taxon>
        <taxon>Lepidosauria</taxon>
        <taxon>Squamata</taxon>
        <taxon>Bifurcata</taxon>
        <taxon>Unidentata</taxon>
        <taxon>Episquamata</taxon>
        <taxon>Toxicofera</taxon>
        <taxon>Serpentes</taxon>
        <taxon>Colubroidea</taxon>
        <taxon>Colubridae</taxon>
        <taxon>Natricinae</taxon>
        <taxon>Thamnophis</taxon>
    </lineage>
</organism>
<dbReference type="InterPro" id="IPR050951">
    <property type="entry name" value="Retrovirus_Pol_polyprotein"/>
</dbReference>
<evidence type="ECO:0000256" key="1">
    <source>
        <dbReference type="SAM" id="MobiDB-lite"/>
    </source>
</evidence>
<dbReference type="PANTHER" id="PTHR37984">
    <property type="entry name" value="PROTEIN CBG26694"/>
    <property type="match status" value="1"/>
</dbReference>
<name>A0A6I9X7A7_9SAUR</name>
<dbReference type="SUPFAM" id="SSF56672">
    <property type="entry name" value="DNA/RNA polymerases"/>
    <property type="match status" value="1"/>
</dbReference>
<protein>
    <submittedName>
        <fullName evidence="3">Uncharacterized protein K02A2.6-like</fullName>
    </submittedName>
</protein>
<dbReference type="Gene3D" id="3.10.10.10">
    <property type="entry name" value="HIV Type 1 Reverse Transcriptase, subunit A, domain 1"/>
    <property type="match status" value="1"/>
</dbReference>
<dbReference type="RefSeq" id="XP_013910141.1">
    <property type="nucleotide sequence ID" value="XM_014054666.1"/>
</dbReference>
<dbReference type="GeneID" id="106539778"/>
<dbReference type="InterPro" id="IPR043502">
    <property type="entry name" value="DNA/RNA_pol_sf"/>
</dbReference>
<gene>
    <name evidence="3" type="primary">LOC106539778</name>
</gene>
<dbReference type="InterPro" id="IPR043128">
    <property type="entry name" value="Rev_trsase/Diguanyl_cyclase"/>
</dbReference>
<proteinExistence type="predicted"/>
<sequence length="230" mass="25735">MLTKEFPEVLGEGLGKYTGNPISFNLDSQVPPWHLKPHRMPFTLKPKVDTEIDKLLAQGILEPIDNARWETPIVTPIKSDGSVCICTDFKCTLNRALQQCAYPVPMVQHLLHSLGQGTIFAKLHLTQAYQQLPVAEATAEAQTIVTHKSAFKCHRLQFGVSLAPGLFRPLFRQRPGISKVPSRPTVPPPYHTLLVKRRRLEVKDNQMPDRGASGRISGIFSRRKGNPSYP</sequence>
<feature type="region of interest" description="Disordered" evidence="1">
    <location>
        <begin position="202"/>
        <end position="230"/>
    </location>
</feature>
<dbReference type="Proteomes" id="UP000504617">
    <property type="component" value="Unplaced"/>
</dbReference>
<dbReference type="PANTHER" id="PTHR37984:SF12">
    <property type="entry name" value="RIBONUCLEASE H"/>
    <property type="match status" value="1"/>
</dbReference>
<reference evidence="3" key="1">
    <citation type="submission" date="2025-08" db="UniProtKB">
        <authorList>
            <consortium name="RefSeq"/>
        </authorList>
    </citation>
    <scope>IDENTIFICATION</scope>
    <source>
        <tissue evidence="3">Skeletal muscle</tissue>
    </source>
</reference>
<dbReference type="KEGG" id="tsr:106539778"/>